<gene>
    <name evidence="3" type="ORF">OKA05_12640</name>
</gene>
<dbReference type="InterPro" id="IPR036514">
    <property type="entry name" value="SGNH_hydro_sf"/>
</dbReference>
<feature type="domain" description="Sialate O-acetylesterase" evidence="2">
    <location>
        <begin position="20"/>
        <end position="307"/>
    </location>
</feature>
<organism evidence="3 4">
    <name type="scientific">Luteolibacter arcticus</name>
    <dbReference type="NCBI Taxonomy" id="1581411"/>
    <lineage>
        <taxon>Bacteria</taxon>
        <taxon>Pseudomonadati</taxon>
        <taxon>Verrucomicrobiota</taxon>
        <taxon>Verrucomicrobiia</taxon>
        <taxon>Verrucomicrobiales</taxon>
        <taxon>Verrucomicrobiaceae</taxon>
        <taxon>Luteolibacter</taxon>
    </lineage>
</organism>
<dbReference type="InterPro" id="IPR013320">
    <property type="entry name" value="ConA-like_dom_sf"/>
</dbReference>
<evidence type="ECO:0000313" key="4">
    <source>
        <dbReference type="Proteomes" id="UP001320876"/>
    </source>
</evidence>
<dbReference type="PANTHER" id="PTHR31988:SF19">
    <property type="entry name" value="9-O-ACETYL-N-ACETYLNEURAMINIC ACID DEACETYLASE-RELATED"/>
    <property type="match status" value="1"/>
</dbReference>
<dbReference type="InterPro" id="IPR005181">
    <property type="entry name" value="SASA"/>
</dbReference>
<dbReference type="SUPFAM" id="SSF49899">
    <property type="entry name" value="Concanavalin A-like lectins/glucanases"/>
    <property type="match status" value="1"/>
</dbReference>
<dbReference type="EMBL" id="JAPDDT010000004">
    <property type="protein sequence ID" value="MCW1923405.1"/>
    <property type="molecule type" value="Genomic_DNA"/>
</dbReference>
<name>A0ABT3GIS6_9BACT</name>
<evidence type="ECO:0000256" key="1">
    <source>
        <dbReference type="ARBA" id="ARBA00022801"/>
    </source>
</evidence>
<evidence type="ECO:0000313" key="3">
    <source>
        <dbReference type="EMBL" id="MCW1923405.1"/>
    </source>
</evidence>
<dbReference type="Gene3D" id="2.60.120.200">
    <property type="match status" value="1"/>
</dbReference>
<keyword evidence="1" id="KW-0378">Hydrolase</keyword>
<comment type="caution">
    <text evidence="3">The sequence shown here is derived from an EMBL/GenBank/DDBJ whole genome shotgun (WGS) entry which is preliminary data.</text>
</comment>
<sequence>MLSHVRWLAWLPLLAQADHFDVYILAGQSNAGGHGYVSREFSQFSPKGDEGLEELGKSSYLQPQPDALFIHWRGGNPSAARPVLWDARSDGWIPMRAGYSLYGYNSANPAQLGTEIANHPFGAEVTFAERIREGRPGRKVAIIKYSQGATGFGTAAAPGAWDPAAGRAYDISTYANAGHCYAGLLELVEGSLQTLTQQGHTHEVRGMMWHQGENDSGLSTAVYKDRLKEFIGAIRSDLDEPELPFLVGELIQTSYANTRAAQQQAAAEVPDAAFISSVTLKGDSTAIHFDTTGQLDFGRRYAERMLQVGPAMRRAIAHWKLDETTLPWTGAYDGIPDSVSGTEGILYGYVESDQVAVNSTVVNRDGPEAGGDRAYDFAPDAGIAGINTNRPDALPAKGDFTLLVSMKTTHLHTAQGHLFSNNNGQPGRAGLYVLNGALSWFVEGGVSLSEPASPIFDGQWHRVGIMRKGDAWSLLRDGEIVASVNSARGIDQTVEWMIGRMRAFNGNYEGMIGDVLVLNHAVTDPLEIESSQIIPGGTCQLEWSSQAGFEYGVESSVNLVDWSLFRIVPAAAGPTTTDIFPDPGDGDRLFLRIR</sequence>
<dbReference type="Gene3D" id="3.40.50.1110">
    <property type="entry name" value="SGNH hydrolase"/>
    <property type="match status" value="1"/>
</dbReference>
<dbReference type="SUPFAM" id="SSF52266">
    <property type="entry name" value="SGNH hydrolase"/>
    <property type="match status" value="1"/>
</dbReference>
<dbReference type="PANTHER" id="PTHR31988">
    <property type="entry name" value="ESTERASE, PUTATIVE (DUF303)-RELATED"/>
    <property type="match status" value="1"/>
</dbReference>
<dbReference type="Pfam" id="PF03629">
    <property type="entry name" value="SASA"/>
    <property type="match status" value="1"/>
</dbReference>
<dbReference type="Proteomes" id="UP001320876">
    <property type="component" value="Unassembled WGS sequence"/>
</dbReference>
<reference evidence="3 4" key="1">
    <citation type="submission" date="2022-10" db="EMBL/GenBank/DDBJ databases">
        <title>Luteolibacter arcticus strain CCTCC AB 2014275, whole genome shotgun sequencing project.</title>
        <authorList>
            <person name="Zhao G."/>
            <person name="Shen L."/>
        </authorList>
    </citation>
    <scope>NUCLEOTIDE SEQUENCE [LARGE SCALE GENOMIC DNA]</scope>
    <source>
        <strain evidence="3 4">CCTCC AB 2014275</strain>
    </source>
</reference>
<proteinExistence type="predicted"/>
<dbReference type="Pfam" id="PF13385">
    <property type="entry name" value="Laminin_G_3"/>
    <property type="match status" value="1"/>
</dbReference>
<dbReference type="InterPro" id="IPR052940">
    <property type="entry name" value="Carb_Esterase_6"/>
</dbReference>
<keyword evidence="4" id="KW-1185">Reference proteome</keyword>
<protein>
    <recommendedName>
        <fullName evidence="2">Sialate O-acetylesterase domain-containing protein</fullName>
    </recommendedName>
</protein>
<evidence type="ECO:0000259" key="2">
    <source>
        <dbReference type="Pfam" id="PF03629"/>
    </source>
</evidence>
<dbReference type="RefSeq" id="WP_264487510.1">
    <property type="nucleotide sequence ID" value="NZ_JAPDDT010000004.1"/>
</dbReference>
<accession>A0ABT3GIS6</accession>